<dbReference type="EMBL" id="CXEC01000060">
    <property type="protein sequence ID" value="CSR60990.1"/>
    <property type="molecule type" value="Genomic_DNA"/>
</dbReference>
<accession>A0A822TMI5</accession>
<reference evidence="7 8" key="1">
    <citation type="submission" date="2015-07" db="EMBL/GenBank/DDBJ databases">
        <authorList>
            <consortium name="Pathogen Informatics"/>
        </authorList>
    </citation>
    <scope>NUCLEOTIDE SEQUENCE [LARGE SCALE GENOMIC DNA]</scope>
    <source>
        <strain evidence="3 7">20003593_1361393</strain>
        <strain evidence="2 8">20352044</strain>
        <strain evidence="4 9">2090STDY5461769</strain>
        <strain evidence="10">sh1405</strain>
        <strain evidence="5">Sh1405</strain>
    </source>
</reference>
<organism evidence="6 11">
    <name type="scientific">Shigella sonnei</name>
    <dbReference type="NCBI Taxonomy" id="624"/>
    <lineage>
        <taxon>Bacteria</taxon>
        <taxon>Pseudomonadati</taxon>
        <taxon>Pseudomonadota</taxon>
        <taxon>Gammaproteobacteria</taxon>
        <taxon>Enterobacterales</taxon>
        <taxon>Enterobacteriaceae</taxon>
        <taxon>Shigella</taxon>
    </lineage>
</organism>
<reference evidence="6 11" key="2">
    <citation type="submission" date="2018-06" db="EMBL/GenBank/DDBJ databases">
        <authorList>
            <consortium name="Pathogen Informatics"/>
            <person name="Doyle S."/>
        </authorList>
    </citation>
    <scope>NUCLEOTIDE SEQUENCE [LARGE SCALE GENOMIC DNA]</scope>
    <source>
        <strain evidence="6 11">4028STDY6275292</strain>
    </source>
</reference>
<keyword evidence="1" id="KW-1133">Transmembrane helix</keyword>
<evidence type="ECO:0000313" key="6">
    <source>
        <dbReference type="EMBL" id="SRR21488.1"/>
    </source>
</evidence>
<evidence type="ECO:0000313" key="3">
    <source>
        <dbReference type="EMBL" id="CSR60990.1"/>
    </source>
</evidence>
<gene>
    <name evidence="3" type="ORF">ERS008175_02366</name>
    <name evidence="2" type="ORF">ERS428554_03567</name>
    <name evidence="5" type="ORF">SAMEA1569760_04159</name>
    <name evidence="4" type="ORF">SAMEA2054241_04504</name>
    <name evidence="6" type="ORF">SAMEA3710766_02439</name>
</gene>
<dbReference type="Proteomes" id="UP000188006">
    <property type="component" value="Unassembled WGS sequence"/>
</dbReference>
<evidence type="ECO:0000256" key="1">
    <source>
        <dbReference type="SAM" id="Phobius"/>
    </source>
</evidence>
<evidence type="ECO:0000313" key="9">
    <source>
        <dbReference type="Proteomes" id="UP000187708"/>
    </source>
</evidence>
<dbReference type="EMBL" id="FUBI01000189">
    <property type="protein sequence ID" value="SJH59191.1"/>
    <property type="molecule type" value="Genomic_DNA"/>
</dbReference>
<evidence type="ECO:0000313" key="4">
    <source>
        <dbReference type="EMBL" id="SIY54236.1"/>
    </source>
</evidence>
<dbReference type="EMBL" id="UDYI01000056">
    <property type="protein sequence ID" value="SRR21488.1"/>
    <property type="molecule type" value="Genomic_DNA"/>
</dbReference>
<keyword evidence="1" id="KW-0472">Membrane</keyword>
<evidence type="ECO:0000313" key="7">
    <source>
        <dbReference type="Proteomes" id="UP000040926"/>
    </source>
</evidence>
<dbReference type="Proteomes" id="UP000040926">
    <property type="component" value="Unassembled WGS sequence"/>
</dbReference>
<evidence type="ECO:0000313" key="5">
    <source>
        <dbReference type="EMBL" id="SJH59191.1"/>
    </source>
</evidence>
<dbReference type="Proteomes" id="UP000187708">
    <property type="component" value="Unassembled WGS sequence"/>
</dbReference>
<dbReference type="Proteomes" id="UP000251393">
    <property type="component" value="Unassembled WGS sequence"/>
</dbReference>
<dbReference type="AlphaFoldDB" id="A0A822TMI5"/>
<dbReference type="EMBL" id="FTSV01000324">
    <property type="protein sequence ID" value="SIY54236.1"/>
    <property type="molecule type" value="Genomic_DNA"/>
</dbReference>
<dbReference type="Proteomes" id="UP000045991">
    <property type="component" value="Unassembled WGS sequence"/>
</dbReference>
<evidence type="ECO:0000313" key="8">
    <source>
        <dbReference type="Proteomes" id="UP000045991"/>
    </source>
</evidence>
<feature type="transmembrane region" description="Helical" evidence="1">
    <location>
        <begin position="6"/>
        <end position="29"/>
    </location>
</feature>
<sequence length="53" mass="6257">MCIFNDIFMFVFIVSSILVTVHFVYSLFFKSGKVKDKVKKWIKVMCDLFWGIG</sequence>
<name>A0A822TMI5_SHISO</name>
<proteinExistence type="predicted"/>
<dbReference type="EMBL" id="CWXZ01000111">
    <property type="protein sequence ID" value="CSK94627.1"/>
    <property type="molecule type" value="Genomic_DNA"/>
</dbReference>
<evidence type="ECO:0000313" key="11">
    <source>
        <dbReference type="Proteomes" id="UP000251393"/>
    </source>
</evidence>
<evidence type="ECO:0000313" key="2">
    <source>
        <dbReference type="EMBL" id="CSK94627.1"/>
    </source>
</evidence>
<keyword evidence="1" id="KW-0812">Transmembrane</keyword>
<comment type="caution">
    <text evidence="6">The sequence shown here is derived from an EMBL/GenBank/DDBJ whole genome shotgun (WGS) entry which is preliminary data.</text>
</comment>
<protein>
    <submittedName>
        <fullName evidence="6">Uncharacterized protein</fullName>
    </submittedName>
</protein>
<evidence type="ECO:0000313" key="10">
    <source>
        <dbReference type="Proteomes" id="UP000188006"/>
    </source>
</evidence>